<accession>A0AAN7X4P9</accession>
<name>A0AAN7X4P9_ELEMC</name>
<comment type="caution">
    <text evidence="1">The sequence shown here is derived from an EMBL/GenBank/DDBJ whole genome shotgun (WGS) entry which is preliminary data.</text>
</comment>
<keyword evidence="2" id="KW-1185">Reference proteome</keyword>
<evidence type="ECO:0000313" key="2">
    <source>
        <dbReference type="Proteomes" id="UP001346869"/>
    </source>
</evidence>
<protein>
    <submittedName>
        <fullName evidence="1">Uncharacterized protein</fullName>
    </submittedName>
</protein>
<dbReference type="Proteomes" id="UP001346869">
    <property type="component" value="Unassembled WGS sequence"/>
</dbReference>
<proteinExistence type="predicted"/>
<dbReference type="AlphaFoldDB" id="A0AAN7X4P9"/>
<organism evidence="1 2">
    <name type="scientific">Eleginops maclovinus</name>
    <name type="common">Patagonian blennie</name>
    <name type="synonym">Eleginus maclovinus</name>
    <dbReference type="NCBI Taxonomy" id="56733"/>
    <lineage>
        <taxon>Eukaryota</taxon>
        <taxon>Metazoa</taxon>
        <taxon>Chordata</taxon>
        <taxon>Craniata</taxon>
        <taxon>Vertebrata</taxon>
        <taxon>Euteleostomi</taxon>
        <taxon>Actinopterygii</taxon>
        <taxon>Neopterygii</taxon>
        <taxon>Teleostei</taxon>
        <taxon>Neoteleostei</taxon>
        <taxon>Acanthomorphata</taxon>
        <taxon>Eupercaria</taxon>
        <taxon>Perciformes</taxon>
        <taxon>Notothenioidei</taxon>
        <taxon>Eleginopidae</taxon>
        <taxon>Eleginops</taxon>
    </lineage>
</organism>
<reference evidence="1 2" key="1">
    <citation type="journal article" date="2023" name="Genes (Basel)">
        <title>Chromosome-Level Genome Assembly and Circadian Gene Repertoire of the Patagonia Blennie Eleginops maclovinus-The Closest Ancestral Proxy of Antarctic Cryonotothenioids.</title>
        <authorList>
            <person name="Cheng C.C."/>
            <person name="Rivera-Colon A.G."/>
            <person name="Minhas B.F."/>
            <person name="Wilson L."/>
            <person name="Rayamajhi N."/>
            <person name="Vargas-Chacoff L."/>
            <person name="Catchen J.M."/>
        </authorList>
    </citation>
    <scope>NUCLEOTIDE SEQUENCE [LARGE SCALE GENOMIC DNA]</scope>
    <source>
        <strain evidence="1">JMC-PN-2008</strain>
    </source>
</reference>
<dbReference type="EMBL" id="JAUZQC010000018">
    <property type="protein sequence ID" value="KAK5854867.1"/>
    <property type="molecule type" value="Genomic_DNA"/>
</dbReference>
<gene>
    <name evidence="1" type="ORF">PBY51_005022</name>
</gene>
<sequence length="77" mass="8356">MLVFVKLSSLTFRIPRLALCNLSSISALPSPPAHPFFTPGLGGSRRRPTGLSTQNANQALGGTSHDFPPRQELLFCY</sequence>
<reference evidence="1 2" key="2">
    <citation type="journal article" date="2023" name="Mol. Biol. Evol.">
        <title>Genomics of Secondarily Temperate Adaptation in the Only Non-Antarctic Icefish.</title>
        <authorList>
            <person name="Rivera-Colon A.G."/>
            <person name="Rayamajhi N."/>
            <person name="Minhas B.F."/>
            <person name="Madrigal G."/>
            <person name="Bilyk K.T."/>
            <person name="Yoon V."/>
            <person name="Hune M."/>
            <person name="Gregory S."/>
            <person name="Cheng C.H.C."/>
            <person name="Catchen J.M."/>
        </authorList>
    </citation>
    <scope>NUCLEOTIDE SEQUENCE [LARGE SCALE GENOMIC DNA]</scope>
    <source>
        <strain evidence="1">JMC-PN-2008</strain>
    </source>
</reference>
<evidence type="ECO:0000313" key="1">
    <source>
        <dbReference type="EMBL" id="KAK5854867.1"/>
    </source>
</evidence>